<name>A0AB39HNH1_9BACI</name>
<dbReference type="InterPro" id="IPR026838">
    <property type="entry name" value="YheC/D"/>
</dbReference>
<feature type="domain" description="ATP-grasp" evidence="2">
    <location>
        <begin position="109"/>
        <end position="333"/>
    </location>
</feature>
<dbReference type="GO" id="GO:0005524">
    <property type="term" value="F:ATP binding"/>
    <property type="evidence" value="ECO:0007669"/>
    <property type="project" value="UniProtKB-UniRule"/>
</dbReference>
<keyword evidence="1" id="KW-0067">ATP-binding</keyword>
<dbReference type="InterPro" id="IPR011761">
    <property type="entry name" value="ATP-grasp"/>
</dbReference>
<accession>A0AB39HNH1</accession>
<dbReference type="GO" id="GO:0046872">
    <property type="term" value="F:metal ion binding"/>
    <property type="evidence" value="ECO:0007669"/>
    <property type="project" value="InterPro"/>
</dbReference>
<dbReference type="AlphaFoldDB" id="A0AB39HNH1"/>
<evidence type="ECO:0000259" key="2">
    <source>
        <dbReference type="PROSITE" id="PS50975"/>
    </source>
</evidence>
<dbReference type="EMBL" id="CP162599">
    <property type="protein sequence ID" value="XDK31581.1"/>
    <property type="molecule type" value="Genomic_DNA"/>
</dbReference>
<protein>
    <submittedName>
        <fullName evidence="3">YheC/YheD family protein</fullName>
    </submittedName>
</protein>
<dbReference type="Pfam" id="PF14398">
    <property type="entry name" value="ATPgrasp_YheCD"/>
    <property type="match status" value="1"/>
</dbReference>
<sequence length="335" mass="38465">MVLIGMLRRYKKPMIKDAVAAMFAKEHQAEVIFFTADKIDFKRKLIYGCKYKYGTWVEEVSYFPDVVYNDIPLRKDEPIYERLKQEGIPFTTHRLGKNKMEFQEAMAKNPYLSKYIIETIPYNSVETLRKLLDKHKTVFLKPNKGHKGLGIQIFEKTKDGIHIRDAVGLDKEILDSYLESIKDINYYHFQPGIHSVTPQGNPFIIRSYVGRNGKGNWINFFHYAAISNNKNKIVNVSVGSSMSYITPFLESMYEEEEAKKVKSNLNTVTIEIAKQTQKLVTPMIDALGLDLGINQNGDIHIIEINAFPATRPFEAGVEKLAIPYALYLAKNHQNS</sequence>
<reference evidence="3" key="1">
    <citation type="submission" date="2024-07" db="EMBL/GenBank/DDBJ databases">
        <title>Halotolerant mesophilic bacterium Ornithinibacillus sp. 4-3, sp. nov., isolated from soil.</title>
        <authorList>
            <person name="Sidarenka A.V."/>
            <person name="Guliayeva D.E."/>
            <person name="Leanovich S.I."/>
            <person name="Hileuskaya K.S."/>
            <person name="Akhremchuk A.E."/>
            <person name="Sikolenko M.A."/>
            <person name="Valentovich L.N."/>
        </authorList>
    </citation>
    <scope>NUCLEOTIDE SEQUENCE</scope>
    <source>
        <strain evidence="3">4-3</strain>
    </source>
</reference>
<organism evidence="3">
    <name type="scientific">Ornithinibacillus sp. 4-3</name>
    <dbReference type="NCBI Taxonomy" id="3231488"/>
    <lineage>
        <taxon>Bacteria</taxon>
        <taxon>Bacillati</taxon>
        <taxon>Bacillota</taxon>
        <taxon>Bacilli</taxon>
        <taxon>Bacillales</taxon>
        <taxon>Bacillaceae</taxon>
        <taxon>Ornithinibacillus</taxon>
    </lineage>
</organism>
<dbReference type="SUPFAM" id="SSF56059">
    <property type="entry name" value="Glutathione synthetase ATP-binding domain-like"/>
    <property type="match status" value="1"/>
</dbReference>
<keyword evidence="1" id="KW-0547">Nucleotide-binding</keyword>
<dbReference type="RefSeq" id="WP_368652308.1">
    <property type="nucleotide sequence ID" value="NZ_CP162599.1"/>
</dbReference>
<evidence type="ECO:0000313" key="3">
    <source>
        <dbReference type="EMBL" id="XDK31581.1"/>
    </source>
</evidence>
<dbReference type="PROSITE" id="PS50975">
    <property type="entry name" value="ATP_GRASP"/>
    <property type="match status" value="1"/>
</dbReference>
<proteinExistence type="predicted"/>
<evidence type="ECO:0000256" key="1">
    <source>
        <dbReference type="PROSITE-ProRule" id="PRU00409"/>
    </source>
</evidence>
<gene>
    <name evidence="3" type="ORF">AB4Y30_11145</name>
</gene>